<dbReference type="AlphaFoldDB" id="A0A0J0XT07"/>
<organism evidence="1 2">
    <name type="scientific">Cutaneotrichosporon oleaginosum</name>
    <dbReference type="NCBI Taxonomy" id="879819"/>
    <lineage>
        <taxon>Eukaryota</taxon>
        <taxon>Fungi</taxon>
        <taxon>Dikarya</taxon>
        <taxon>Basidiomycota</taxon>
        <taxon>Agaricomycotina</taxon>
        <taxon>Tremellomycetes</taxon>
        <taxon>Trichosporonales</taxon>
        <taxon>Trichosporonaceae</taxon>
        <taxon>Cutaneotrichosporon</taxon>
    </lineage>
</organism>
<evidence type="ECO:0000313" key="1">
    <source>
        <dbReference type="EMBL" id="KLT44210.1"/>
    </source>
</evidence>
<dbReference type="EMBL" id="KQ087188">
    <property type="protein sequence ID" value="KLT44210.1"/>
    <property type="molecule type" value="Genomic_DNA"/>
</dbReference>
<dbReference type="Proteomes" id="UP000053611">
    <property type="component" value="Unassembled WGS sequence"/>
</dbReference>
<name>A0A0J0XT07_9TREE</name>
<evidence type="ECO:0000313" key="2">
    <source>
        <dbReference type="Proteomes" id="UP000053611"/>
    </source>
</evidence>
<gene>
    <name evidence="1" type="ORF">CC85DRAFT_23575</name>
</gene>
<reference evidence="1 2" key="1">
    <citation type="submission" date="2015-03" db="EMBL/GenBank/DDBJ databases">
        <title>Genomics and transcriptomics of the oil-accumulating basidiomycete yeast T. oleaginosus allow insights into substrate utilization and the diverse evolutionary trajectories of mating systems in fungi.</title>
        <authorList>
            <consortium name="DOE Joint Genome Institute"/>
            <person name="Kourist R."/>
            <person name="Kracht O."/>
            <person name="Bracharz F."/>
            <person name="Lipzen A."/>
            <person name="Nolan M."/>
            <person name="Ohm R."/>
            <person name="Grigoriev I."/>
            <person name="Sun S."/>
            <person name="Heitman J."/>
            <person name="Bruck T."/>
            <person name="Nowrousian M."/>
        </authorList>
    </citation>
    <scope>NUCLEOTIDE SEQUENCE [LARGE SCALE GENOMIC DNA]</scope>
    <source>
        <strain evidence="1 2">IBC0246</strain>
    </source>
</reference>
<proteinExistence type="predicted"/>
<sequence>MADLSVFLAVLAGYFGGLTEAAVAVWCNGLVKYGRSGTAFADVGIARSSRIMTEGQEATPGEEQYLGAVAEVKRYSRLPDEAFVALRNAWHSRVSFYVAR</sequence>
<dbReference type="GeneID" id="28980691"/>
<keyword evidence="2" id="KW-1185">Reference proteome</keyword>
<accession>A0A0J0XT07</accession>
<protein>
    <submittedName>
        <fullName evidence="1">Uncharacterized protein</fullName>
    </submittedName>
</protein>
<dbReference type="RefSeq" id="XP_018280701.1">
    <property type="nucleotide sequence ID" value="XM_018420088.1"/>
</dbReference>